<sequence length="331" mass="37446">MKEKVFVSAVVYTHNAADIIKSSLSQIDKALADIFEYYEIIVVNDASTDATVTEAKKASECMQGDLCIINLSHKHGIEKAMMAGLIKSMGDFVFEFEDINMSIDEAILRSMFSISMQGNDIVAASPFQSASWKTRLFYKVINKISYLDLDLRTEVIRLVSRRALNAMLNLKEKVRYRKALYAYSGYKKMILTIDSTASRSKKMNRENMGTAFDIIVSFSNLGLKISHYLSVAFFVFSLFMAGYALFNYSFNRSVVEGWTTLMILISFGFAGLFFIVGMLGEYISRILIELQDRPFYSTQSVQLIQKSKNTEKQTAMQEVAVSTESNNEVKI</sequence>
<dbReference type="SUPFAM" id="SSF53448">
    <property type="entry name" value="Nucleotide-diphospho-sugar transferases"/>
    <property type="match status" value="1"/>
</dbReference>
<keyword evidence="3 9" id="KW-0808">Transferase</keyword>
<feature type="transmembrane region" description="Helical" evidence="7">
    <location>
        <begin position="228"/>
        <end position="246"/>
    </location>
</feature>
<dbReference type="InterPro" id="IPR001173">
    <property type="entry name" value="Glyco_trans_2-like"/>
</dbReference>
<keyword evidence="4 7" id="KW-0812">Transmembrane</keyword>
<comment type="subcellular location">
    <subcellularLocation>
        <location evidence="1">Membrane</location>
        <topology evidence="1">Multi-pass membrane protein</topology>
    </subcellularLocation>
</comment>
<dbReference type="Proteomes" id="UP000838686">
    <property type="component" value="Unassembled WGS sequence"/>
</dbReference>
<gene>
    <name evidence="9" type="ORF">PAECIP111893_00434</name>
</gene>
<name>A0ABM9BS88_9BACL</name>
<dbReference type="PANTHER" id="PTHR48090:SF1">
    <property type="entry name" value="PROPHAGE BACTOPRENOL GLUCOSYL TRANSFERASE HOMOLOG"/>
    <property type="match status" value="1"/>
</dbReference>
<evidence type="ECO:0000259" key="8">
    <source>
        <dbReference type="Pfam" id="PF00535"/>
    </source>
</evidence>
<dbReference type="PANTHER" id="PTHR48090">
    <property type="entry name" value="UNDECAPRENYL-PHOSPHATE 4-DEOXY-4-FORMAMIDO-L-ARABINOSE TRANSFERASE-RELATED"/>
    <property type="match status" value="1"/>
</dbReference>
<keyword evidence="10" id="KW-1185">Reference proteome</keyword>
<accession>A0ABM9BS88</accession>
<evidence type="ECO:0000256" key="4">
    <source>
        <dbReference type="ARBA" id="ARBA00022692"/>
    </source>
</evidence>
<dbReference type="InterPro" id="IPR029044">
    <property type="entry name" value="Nucleotide-diphossugar_trans"/>
</dbReference>
<dbReference type="RefSeq" id="WP_236338667.1">
    <property type="nucleotide sequence ID" value="NZ_CAKMMF010000002.1"/>
</dbReference>
<proteinExistence type="predicted"/>
<evidence type="ECO:0000256" key="5">
    <source>
        <dbReference type="ARBA" id="ARBA00022989"/>
    </source>
</evidence>
<evidence type="ECO:0000256" key="2">
    <source>
        <dbReference type="ARBA" id="ARBA00022676"/>
    </source>
</evidence>
<reference evidence="9" key="1">
    <citation type="submission" date="2022-01" db="EMBL/GenBank/DDBJ databases">
        <authorList>
            <person name="Criscuolo A."/>
        </authorList>
    </citation>
    <scope>NUCLEOTIDE SEQUENCE</scope>
    <source>
        <strain evidence="9">CIP111893</strain>
    </source>
</reference>
<dbReference type="InterPro" id="IPR050256">
    <property type="entry name" value="Glycosyltransferase_2"/>
</dbReference>
<keyword evidence="2 9" id="KW-0328">Glycosyltransferase</keyword>
<evidence type="ECO:0000313" key="10">
    <source>
        <dbReference type="Proteomes" id="UP000838686"/>
    </source>
</evidence>
<feature type="transmembrane region" description="Helical" evidence="7">
    <location>
        <begin position="258"/>
        <end position="283"/>
    </location>
</feature>
<evidence type="ECO:0000256" key="3">
    <source>
        <dbReference type="ARBA" id="ARBA00022679"/>
    </source>
</evidence>
<dbReference type="Pfam" id="PF00535">
    <property type="entry name" value="Glycos_transf_2"/>
    <property type="match status" value="1"/>
</dbReference>
<dbReference type="EMBL" id="CAKMMF010000002">
    <property type="protein sequence ID" value="CAH1193324.1"/>
    <property type="molecule type" value="Genomic_DNA"/>
</dbReference>
<dbReference type="Gene3D" id="3.90.550.10">
    <property type="entry name" value="Spore Coat Polysaccharide Biosynthesis Protein SpsA, Chain A"/>
    <property type="match status" value="1"/>
</dbReference>
<protein>
    <submittedName>
        <fullName evidence="9">Glycosyltransferase</fullName>
        <ecNumber evidence="9">2.4.-.-</ecNumber>
    </submittedName>
</protein>
<comment type="caution">
    <text evidence="9">The sequence shown here is derived from an EMBL/GenBank/DDBJ whole genome shotgun (WGS) entry which is preliminary data.</text>
</comment>
<evidence type="ECO:0000256" key="7">
    <source>
        <dbReference type="SAM" id="Phobius"/>
    </source>
</evidence>
<evidence type="ECO:0000256" key="6">
    <source>
        <dbReference type="ARBA" id="ARBA00023136"/>
    </source>
</evidence>
<evidence type="ECO:0000256" key="1">
    <source>
        <dbReference type="ARBA" id="ARBA00004141"/>
    </source>
</evidence>
<dbReference type="GO" id="GO:0016757">
    <property type="term" value="F:glycosyltransferase activity"/>
    <property type="evidence" value="ECO:0007669"/>
    <property type="project" value="UniProtKB-KW"/>
</dbReference>
<keyword evidence="6 7" id="KW-0472">Membrane</keyword>
<organism evidence="9 10">
    <name type="scientific">Paenibacillus plantiphilus</name>
    <dbReference type="NCBI Taxonomy" id="2905650"/>
    <lineage>
        <taxon>Bacteria</taxon>
        <taxon>Bacillati</taxon>
        <taxon>Bacillota</taxon>
        <taxon>Bacilli</taxon>
        <taxon>Bacillales</taxon>
        <taxon>Paenibacillaceae</taxon>
        <taxon>Paenibacillus</taxon>
    </lineage>
</organism>
<keyword evidence="5 7" id="KW-1133">Transmembrane helix</keyword>
<evidence type="ECO:0000313" key="9">
    <source>
        <dbReference type="EMBL" id="CAH1193324.1"/>
    </source>
</evidence>
<feature type="domain" description="Glycosyltransferase 2-like" evidence="8">
    <location>
        <begin position="8"/>
        <end position="94"/>
    </location>
</feature>
<dbReference type="EC" id="2.4.-.-" evidence="9"/>